<dbReference type="PANTHER" id="PTHR24305">
    <property type="entry name" value="CYTOCHROME P450"/>
    <property type="match status" value="1"/>
</dbReference>
<keyword evidence="4" id="KW-1185">Reference proteome</keyword>
<dbReference type="InterPro" id="IPR001128">
    <property type="entry name" value="Cyt_P450"/>
</dbReference>
<evidence type="ECO:0008006" key="5">
    <source>
        <dbReference type="Google" id="ProtNLM"/>
    </source>
</evidence>
<sequence length="150" mass="16977">MESLRLWPVVPEGSGRTVSSPPSMGPYEIPPGTEIMISNIGALRSKQWGVDSEIFSPECWLDNSEKPQELRKAFTGFSYAHRTCAGRTLAEQEAKIVLATIVRNFEFLPIHLPPIGEEMLYHVTARPRGGLSVQLRRRERERHQPRAHGF</sequence>
<dbReference type="PANTHER" id="PTHR24305:SF166">
    <property type="entry name" value="CYTOCHROME P450 12A4, MITOCHONDRIAL-RELATED"/>
    <property type="match status" value="1"/>
</dbReference>
<reference evidence="3 4" key="1">
    <citation type="submission" date="2024-02" db="EMBL/GenBank/DDBJ databases">
        <authorList>
            <person name="Chen Y."/>
            <person name="Shah S."/>
            <person name="Dougan E. K."/>
            <person name="Thang M."/>
            <person name="Chan C."/>
        </authorList>
    </citation>
    <scope>NUCLEOTIDE SEQUENCE [LARGE SCALE GENOMIC DNA]</scope>
</reference>
<accession>A0ABP0LY68</accession>
<protein>
    <recommendedName>
        <fullName evidence="5">Cytochrome P450</fullName>
    </recommendedName>
</protein>
<dbReference type="SUPFAM" id="SSF48264">
    <property type="entry name" value="Cytochrome P450"/>
    <property type="match status" value="1"/>
</dbReference>
<evidence type="ECO:0000256" key="1">
    <source>
        <dbReference type="ARBA" id="ARBA00010617"/>
    </source>
</evidence>
<dbReference type="EMBL" id="CAXAMN010014714">
    <property type="protein sequence ID" value="CAK9044096.1"/>
    <property type="molecule type" value="Genomic_DNA"/>
</dbReference>
<dbReference type="EMBL" id="CAXAMN010014736">
    <property type="protein sequence ID" value="CAK9044171.1"/>
    <property type="molecule type" value="Genomic_DNA"/>
</dbReference>
<dbReference type="InterPro" id="IPR036396">
    <property type="entry name" value="Cyt_P450_sf"/>
</dbReference>
<evidence type="ECO:0000313" key="2">
    <source>
        <dbReference type="EMBL" id="CAK9044096.1"/>
    </source>
</evidence>
<comment type="caution">
    <text evidence="3">The sequence shown here is derived from an EMBL/GenBank/DDBJ whole genome shotgun (WGS) entry which is preliminary data.</text>
</comment>
<dbReference type="Pfam" id="PF00067">
    <property type="entry name" value="p450"/>
    <property type="match status" value="1"/>
</dbReference>
<dbReference type="Gene3D" id="1.10.630.10">
    <property type="entry name" value="Cytochrome P450"/>
    <property type="match status" value="1"/>
</dbReference>
<dbReference type="InterPro" id="IPR050121">
    <property type="entry name" value="Cytochrome_P450_monoxygenase"/>
</dbReference>
<name>A0ABP0LY68_9DINO</name>
<proteinExistence type="inferred from homology"/>
<gene>
    <name evidence="2" type="ORF">CCMP2556_LOCUS23259</name>
    <name evidence="3" type="ORF">CCMP2556_LOCUS23284</name>
</gene>
<dbReference type="Proteomes" id="UP001642484">
    <property type="component" value="Unassembled WGS sequence"/>
</dbReference>
<comment type="similarity">
    <text evidence="1">Belongs to the cytochrome P450 family.</text>
</comment>
<evidence type="ECO:0000313" key="3">
    <source>
        <dbReference type="EMBL" id="CAK9044171.1"/>
    </source>
</evidence>
<evidence type="ECO:0000313" key="4">
    <source>
        <dbReference type="Proteomes" id="UP001642484"/>
    </source>
</evidence>
<organism evidence="3 4">
    <name type="scientific">Durusdinium trenchii</name>
    <dbReference type="NCBI Taxonomy" id="1381693"/>
    <lineage>
        <taxon>Eukaryota</taxon>
        <taxon>Sar</taxon>
        <taxon>Alveolata</taxon>
        <taxon>Dinophyceae</taxon>
        <taxon>Suessiales</taxon>
        <taxon>Symbiodiniaceae</taxon>
        <taxon>Durusdinium</taxon>
    </lineage>
</organism>